<dbReference type="Gene3D" id="3.40.630.30">
    <property type="match status" value="1"/>
</dbReference>
<dbReference type="GO" id="GO:0005874">
    <property type="term" value="C:microtubule"/>
    <property type="evidence" value="ECO:0007669"/>
    <property type="project" value="InterPro"/>
</dbReference>
<evidence type="ECO:0000313" key="5">
    <source>
        <dbReference type="EMBL" id="KAL1515269.1"/>
    </source>
</evidence>
<dbReference type="InterPro" id="IPR007965">
    <property type="entry name" value="GNAT_ATAT"/>
</dbReference>
<dbReference type="InterPro" id="IPR038746">
    <property type="entry name" value="Atat"/>
</dbReference>
<protein>
    <recommendedName>
        <fullName evidence="3">Alpha-tubulin N-acetyltransferase</fullName>
        <shortName evidence="3">Alpha-TAT</shortName>
        <shortName evidence="3">TAT</shortName>
        <ecNumber evidence="3">2.3.1.108</ecNumber>
    </recommendedName>
    <alternativeName>
        <fullName evidence="3">Acetyltransferase mec-17 homolog</fullName>
    </alternativeName>
</protein>
<evidence type="ECO:0000313" key="6">
    <source>
        <dbReference type="Proteomes" id="UP001515480"/>
    </source>
</evidence>
<dbReference type="SUPFAM" id="SSF55729">
    <property type="entry name" value="Acyl-CoA N-acyltransferases (Nat)"/>
    <property type="match status" value="1"/>
</dbReference>
<feature type="binding site" evidence="3">
    <location>
        <begin position="118"/>
        <end position="131"/>
    </location>
    <ligand>
        <name>acetyl-CoA</name>
        <dbReference type="ChEBI" id="CHEBI:57288"/>
    </ligand>
</feature>
<dbReference type="PANTHER" id="PTHR12327:SF0">
    <property type="entry name" value="ALPHA-TUBULIN N-ACETYLTRANSFERASE 1"/>
    <property type="match status" value="1"/>
</dbReference>
<comment type="function">
    <text evidence="3">Specifically acetylates 'Lys-40' in alpha-tubulin on the lumenal side of microtubules. Promotes microtubule destabilization and accelerates microtubule dynamics; this activity may be independent of acetylation activity. Acetylates alpha-tubulin with a slow enzymatic rate, due to a catalytic site that is not optimized for acetyl transfer. Enters the microtubule through each end and diffuses quickly throughout the lumen of microtubules. Acetylates only long/old microtubules because of its slow acetylation rate since it does not have time to act on dynamically unstable microtubules before the enzyme is released.</text>
</comment>
<name>A0AB34J7F0_PRYPA</name>
<evidence type="ECO:0000259" key="4">
    <source>
        <dbReference type="PROSITE" id="PS51730"/>
    </source>
</evidence>
<dbReference type="InterPro" id="IPR016181">
    <property type="entry name" value="Acyl_CoA_acyltransferase"/>
</dbReference>
<keyword evidence="6" id="KW-1185">Reference proteome</keyword>
<keyword evidence="2 3" id="KW-0012">Acyltransferase</keyword>
<dbReference type="PANTHER" id="PTHR12327">
    <property type="entry name" value="ALPHA-TUBULIN N-ACETYLTRANSFERASE 1"/>
    <property type="match status" value="1"/>
</dbReference>
<dbReference type="AlphaFoldDB" id="A0AB34J7F0"/>
<evidence type="ECO:0000256" key="3">
    <source>
        <dbReference type="HAMAP-Rule" id="MF_03130"/>
    </source>
</evidence>
<dbReference type="GO" id="GO:0019799">
    <property type="term" value="F:tubulin N-acetyltransferase activity"/>
    <property type="evidence" value="ECO:0007669"/>
    <property type="project" value="UniProtKB-UniRule"/>
</dbReference>
<dbReference type="CDD" id="cd04301">
    <property type="entry name" value="NAT_SF"/>
    <property type="match status" value="1"/>
</dbReference>
<proteinExistence type="inferred from homology"/>
<comment type="catalytic activity">
    <reaction evidence="3">
        <text>L-lysyl-[alpha-tubulin] + acetyl-CoA = N(6)-acetyl-L-lysyl-[alpha-tubulin] + CoA + H(+)</text>
        <dbReference type="Rhea" id="RHEA:15277"/>
        <dbReference type="Rhea" id="RHEA-COMP:11278"/>
        <dbReference type="Rhea" id="RHEA-COMP:11279"/>
        <dbReference type="ChEBI" id="CHEBI:15378"/>
        <dbReference type="ChEBI" id="CHEBI:29969"/>
        <dbReference type="ChEBI" id="CHEBI:57287"/>
        <dbReference type="ChEBI" id="CHEBI:57288"/>
        <dbReference type="ChEBI" id="CHEBI:61930"/>
        <dbReference type="EC" id="2.3.1.108"/>
    </reaction>
</comment>
<dbReference type="Proteomes" id="UP001515480">
    <property type="component" value="Unassembled WGS sequence"/>
</dbReference>
<dbReference type="EMBL" id="JBGBPQ010000011">
    <property type="protein sequence ID" value="KAL1515269.1"/>
    <property type="molecule type" value="Genomic_DNA"/>
</dbReference>
<gene>
    <name evidence="5" type="ORF">AB1Y20_001901</name>
</gene>
<dbReference type="EC" id="2.3.1.108" evidence="3"/>
<dbReference type="HAMAP" id="MF_03130">
    <property type="entry name" value="mec17"/>
    <property type="match status" value="1"/>
</dbReference>
<evidence type="ECO:0000256" key="2">
    <source>
        <dbReference type="ARBA" id="ARBA00023315"/>
    </source>
</evidence>
<dbReference type="GO" id="GO:0070507">
    <property type="term" value="P:regulation of microtubule cytoskeleton organization"/>
    <property type="evidence" value="ECO:0007669"/>
    <property type="project" value="UniProtKB-UniRule"/>
</dbReference>
<feature type="site" description="Crucial for catalytic activity" evidence="3">
    <location>
        <position position="49"/>
    </location>
</feature>
<feature type="domain" description="N-acetyltransferase" evidence="4">
    <location>
        <begin position="1"/>
        <end position="184"/>
    </location>
</feature>
<feature type="binding site" evidence="3">
    <location>
        <begin position="154"/>
        <end position="163"/>
    </location>
    <ligand>
        <name>acetyl-CoA</name>
        <dbReference type="ChEBI" id="CHEBI:57288"/>
    </ligand>
</feature>
<keyword evidence="1 3" id="KW-0808">Transferase</keyword>
<evidence type="ECO:0000256" key="1">
    <source>
        <dbReference type="ARBA" id="ARBA00022679"/>
    </source>
</evidence>
<sequence>MELSASLARLFREDLIVIEGPALKRPPLCQLAEVTAVIDEMGRRSAAAQGLKGPNGQVVPVTASYKLSTSSERLYLLALGQSPRQVVGIIKMGRKNLFHYDARGTIHQLQSHLSVLDFYVHEAYQRQGVGLALFHAMLEHEETTPEILAYDRPSPKLIGFLRKHYHLSDFVPQQNNFVIFNRFFEKRAAPKQSAYDSISSRPLTARTNGRRFQ</sequence>
<dbReference type="Pfam" id="PF05301">
    <property type="entry name" value="Acetyltransf_16"/>
    <property type="match status" value="1"/>
</dbReference>
<dbReference type="PROSITE" id="PS51730">
    <property type="entry name" value="GNAT_ATAT"/>
    <property type="match status" value="1"/>
</dbReference>
<comment type="similarity">
    <text evidence="3">Belongs to the acetyltransferase ATAT1 family.</text>
</comment>
<reference evidence="5 6" key="1">
    <citation type="journal article" date="2024" name="Science">
        <title>Giant polyketide synthase enzymes in the biosynthesis of giant marine polyether toxins.</title>
        <authorList>
            <person name="Fallon T.R."/>
            <person name="Shende V.V."/>
            <person name="Wierzbicki I.H."/>
            <person name="Pendleton A.L."/>
            <person name="Watervoot N.F."/>
            <person name="Auber R.P."/>
            <person name="Gonzalez D.J."/>
            <person name="Wisecaver J.H."/>
            <person name="Moore B.S."/>
        </authorList>
    </citation>
    <scope>NUCLEOTIDE SEQUENCE [LARGE SCALE GENOMIC DNA]</scope>
    <source>
        <strain evidence="5 6">12B1</strain>
    </source>
</reference>
<accession>A0AB34J7F0</accession>
<organism evidence="5 6">
    <name type="scientific">Prymnesium parvum</name>
    <name type="common">Toxic golden alga</name>
    <dbReference type="NCBI Taxonomy" id="97485"/>
    <lineage>
        <taxon>Eukaryota</taxon>
        <taxon>Haptista</taxon>
        <taxon>Haptophyta</taxon>
        <taxon>Prymnesiophyceae</taxon>
        <taxon>Prymnesiales</taxon>
        <taxon>Prymnesiaceae</taxon>
        <taxon>Prymnesium</taxon>
    </lineage>
</organism>
<comment type="caution">
    <text evidence="5">The sequence shown here is derived from an EMBL/GenBank/DDBJ whole genome shotgun (WGS) entry which is preliminary data.</text>
</comment>